<feature type="chain" id="PRO_5040994975" evidence="2">
    <location>
        <begin position="30"/>
        <end position="281"/>
    </location>
</feature>
<sequence length="281" mass="29390">MRNWRKNLSRAAVAAAGAVVLGSSVSVGGAAASVAQPADIDQIQAQGIRSANGFRGCGDLAGIFARANIDCPLNDVDGSSDGDDDLGLDGISALGGTFNGPVNASGDAVALVNIAKSYGDDSSPRGEWSSCNSCNADYYDDYGSEDAKPYKSKPYKAKKAKKAKKHKAHKSHKAHKAHKSHKAHKAHKAKAHKAHKAKKHKAHKAKARGKGRTSPRRGSAWYAAPGTLPSTRRLTRPAPEAAVRVAAQPEAAAAVEPQAAERGLRAFLTKLVKPGDHRAAS</sequence>
<dbReference type="RefSeq" id="WP_067916140.1">
    <property type="nucleotide sequence ID" value="NZ_BSRZ01000001.1"/>
</dbReference>
<dbReference type="AlphaFoldDB" id="A0A9W6PR72"/>
<keyword evidence="2" id="KW-0732">Signal</keyword>
<reference evidence="3" key="1">
    <citation type="submission" date="2023-02" db="EMBL/GenBank/DDBJ databases">
        <title>Actinomadura rubrobrunea NBRC 14622.</title>
        <authorList>
            <person name="Ichikawa N."/>
            <person name="Sato H."/>
            <person name="Tonouchi N."/>
        </authorList>
    </citation>
    <scope>NUCLEOTIDE SEQUENCE</scope>
    <source>
        <strain evidence="3">NBRC 14622</strain>
    </source>
</reference>
<name>A0A9W6PR72_9ACTN</name>
<evidence type="ECO:0000256" key="2">
    <source>
        <dbReference type="SAM" id="SignalP"/>
    </source>
</evidence>
<feature type="signal peptide" evidence="2">
    <location>
        <begin position="1"/>
        <end position="29"/>
    </location>
</feature>
<evidence type="ECO:0000313" key="4">
    <source>
        <dbReference type="Proteomes" id="UP001165124"/>
    </source>
</evidence>
<comment type="caution">
    <text evidence="3">The sequence shown here is derived from an EMBL/GenBank/DDBJ whole genome shotgun (WGS) entry which is preliminary data.</text>
</comment>
<protein>
    <submittedName>
        <fullName evidence="3">Uncharacterized protein</fullName>
    </submittedName>
</protein>
<dbReference type="Proteomes" id="UP001165124">
    <property type="component" value="Unassembled WGS sequence"/>
</dbReference>
<proteinExistence type="predicted"/>
<organism evidence="3 4">
    <name type="scientific">Actinomadura rubrobrunea</name>
    <dbReference type="NCBI Taxonomy" id="115335"/>
    <lineage>
        <taxon>Bacteria</taxon>
        <taxon>Bacillati</taxon>
        <taxon>Actinomycetota</taxon>
        <taxon>Actinomycetes</taxon>
        <taxon>Streptosporangiales</taxon>
        <taxon>Thermomonosporaceae</taxon>
        <taxon>Actinomadura</taxon>
    </lineage>
</organism>
<evidence type="ECO:0000313" key="3">
    <source>
        <dbReference type="EMBL" id="GLW62010.1"/>
    </source>
</evidence>
<keyword evidence="4" id="KW-1185">Reference proteome</keyword>
<accession>A0A9W6PR72</accession>
<dbReference type="EMBL" id="BSRZ01000001">
    <property type="protein sequence ID" value="GLW62010.1"/>
    <property type="molecule type" value="Genomic_DNA"/>
</dbReference>
<feature type="region of interest" description="Disordered" evidence="1">
    <location>
        <begin position="164"/>
        <end position="240"/>
    </location>
</feature>
<evidence type="ECO:0000256" key="1">
    <source>
        <dbReference type="SAM" id="MobiDB-lite"/>
    </source>
</evidence>
<feature type="compositionally biased region" description="Basic residues" evidence="1">
    <location>
        <begin position="164"/>
        <end position="215"/>
    </location>
</feature>
<gene>
    <name evidence="3" type="ORF">Arub01_02540</name>
</gene>